<protein>
    <submittedName>
        <fullName evidence="1">Uncharacterized protein</fullName>
    </submittedName>
</protein>
<evidence type="ECO:0000313" key="2">
    <source>
        <dbReference type="EMBL" id="CAF3751317.1"/>
    </source>
</evidence>
<reference evidence="1" key="1">
    <citation type="submission" date="2021-02" db="EMBL/GenBank/DDBJ databases">
        <authorList>
            <person name="Nowell W R."/>
        </authorList>
    </citation>
    <scope>NUCLEOTIDE SEQUENCE</scope>
</reference>
<name>A0A814JAX2_9BILA</name>
<dbReference type="Proteomes" id="UP000681720">
    <property type="component" value="Unassembled WGS sequence"/>
</dbReference>
<dbReference type="Proteomes" id="UP000663855">
    <property type="component" value="Unassembled WGS sequence"/>
</dbReference>
<sequence length="118" mass="13570">VSVRRLDLFMDISNIKIVSGPIRNNVLHYVIKSPLGIQCEVLRIKVENPIGLLELSYSMPHLRAALNAQIMNDEHNVPDFKPHSTDNELLQFLQNPLDCTSIITKSQFDARHIQLWIR</sequence>
<proteinExistence type="predicted"/>
<dbReference type="EMBL" id="CAJOBJ010000658">
    <property type="protein sequence ID" value="CAF3836509.1"/>
    <property type="molecule type" value="Genomic_DNA"/>
</dbReference>
<evidence type="ECO:0000313" key="3">
    <source>
        <dbReference type="EMBL" id="CAF3836509.1"/>
    </source>
</evidence>
<dbReference type="Proteomes" id="UP000681967">
    <property type="component" value="Unassembled WGS sequence"/>
</dbReference>
<accession>A0A814JAX2</accession>
<comment type="caution">
    <text evidence="1">The sequence shown here is derived from an EMBL/GenBank/DDBJ whole genome shotgun (WGS) entry which is preliminary data.</text>
</comment>
<dbReference type="AlphaFoldDB" id="A0A814JAX2"/>
<gene>
    <name evidence="2" type="ORF">BYL167_LOCUS346</name>
    <name evidence="1" type="ORF">CJN711_LOCUS3956</name>
    <name evidence="3" type="ORF">GIL414_LOCUS3125</name>
</gene>
<dbReference type="EMBL" id="CAJOBH010000032">
    <property type="protein sequence ID" value="CAF3751317.1"/>
    <property type="molecule type" value="Genomic_DNA"/>
</dbReference>
<evidence type="ECO:0000313" key="1">
    <source>
        <dbReference type="EMBL" id="CAF1034279.1"/>
    </source>
</evidence>
<dbReference type="EMBL" id="CAJNOV010000683">
    <property type="protein sequence ID" value="CAF1034279.1"/>
    <property type="molecule type" value="Genomic_DNA"/>
</dbReference>
<organism evidence="1">
    <name type="scientific">Rotaria magnacalcarata</name>
    <dbReference type="NCBI Taxonomy" id="392030"/>
    <lineage>
        <taxon>Eukaryota</taxon>
        <taxon>Metazoa</taxon>
        <taxon>Spiralia</taxon>
        <taxon>Gnathifera</taxon>
        <taxon>Rotifera</taxon>
        <taxon>Eurotatoria</taxon>
        <taxon>Bdelloidea</taxon>
        <taxon>Philodinida</taxon>
        <taxon>Philodinidae</taxon>
        <taxon>Rotaria</taxon>
    </lineage>
</organism>
<feature type="non-terminal residue" evidence="1">
    <location>
        <position position="1"/>
    </location>
</feature>